<dbReference type="Gene3D" id="3.20.80.10">
    <property type="entry name" value="Regulatory factor, effector binding domain"/>
    <property type="match status" value="1"/>
</dbReference>
<reference evidence="4" key="1">
    <citation type="journal article" date="2019" name="Int. J. Syst. Evol. Microbiol.">
        <title>The Global Catalogue of Microorganisms (GCM) 10K type strain sequencing project: providing services to taxonomists for standard genome sequencing and annotation.</title>
        <authorList>
            <consortium name="The Broad Institute Genomics Platform"/>
            <consortium name="The Broad Institute Genome Sequencing Center for Infectious Disease"/>
            <person name="Wu L."/>
            <person name="Ma J."/>
        </authorList>
    </citation>
    <scope>NUCLEOTIDE SEQUENCE [LARGE SCALE GENOMIC DNA]</scope>
    <source>
        <strain evidence="4">JCM 15442</strain>
    </source>
</reference>
<evidence type="ECO:0000259" key="2">
    <source>
        <dbReference type="PROSITE" id="PS50937"/>
    </source>
</evidence>
<dbReference type="CDD" id="cd01107">
    <property type="entry name" value="HTH_BmrR"/>
    <property type="match status" value="1"/>
</dbReference>
<dbReference type="InterPro" id="IPR000551">
    <property type="entry name" value="MerR-type_HTH_dom"/>
</dbReference>
<keyword evidence="4" id="KW-1185">Reference proteome</keyword>
<evidence type="ECO:0000313" key="3">
    <source>
        <dbReference type="EMBL" id="GGL84545.1"/>
    </source>
</evidence>
<keyword evidence="1" id="KW-0238">DNA-binding</keyword>
<dbReference type="Proteomes" id="UP000639973">
    <property type="component" value="Unassembled WGS sequence"/>
</dbReference>
<dbReference type="PROSITE" id="PS00552">
    <property type="entry name" value="HTH_MERR_1"/>
    <property type="match status" value="1"/>
</dbReference>
<dbReference type="InterPro" id="IPR009061">
    <property type="entry name" value="DNA-bd_dom_put_sf"/>
</dbReference>
<dbReference type="PANTHER" id="PTHR30204">
    <property type="entry name" value="REDOX-CYCLING DRUG-SENSING TRANSCRIPTIONAL ACTIVATOR SOXR"/>
    <property type="match status" value="1"/>
</dbReference>
<comment type="caution">
    <text evidence="3">The sequence shown here is derived from an EMBL/GenBank/DDBJ whole genome shotgun (WGS) entry which is preliminary data.</text>
</comment>
<dbReference type="EMBL" id="BMOL01000010">
    <property type="protein sequence ID" value="GGL84545.1"/>
    <property type="molecule type" value="Genomic_DNA"/>
</dbReference>
<dbReference type="PANTHER" id="PTHR30204:SF97">
    <property type="entry name" value="MERR FAMILY REGULATORY PROTEIN"/>
    <property type="match status" value="1"/>
</dbReference>
<dbReference type="SMART" id="SM00422">
    <property type="entry name" value="HTH_MERR"/>
    <property type="match status" value="1"/>
</dbReference>
<sequence>MLETPPEARPMTTDSDMTISVFASASRLSLKALRLYDELGLLPPERVDPDSGYRYYRARQLPQARLIGLLRQLGLSLADVRAVLDAPAAQQPDLVWNHWTRAETRHVQQRELARYVLRSLKGDPSMTQHFDVQQRFVPAQQVVTVSRRLRVDELPGFIKQQLLALTRQVTQAGAAVLGAPFVVFHGQVNDDNDGPVEVCVPYSGPLKPVGGLTLREEPAHHEAYVTLTRAQFDFPGILEAYDATCAYAAAHGQGGPLSPREVYPHDWDRLDDTDPVGDVAWPFVPQPG</sequence>
<dbReference type="Gene3D" id="1.10.1660.10">
    <property type="match status" value="1"/>
</dbReference>
<name>A0ABQ2GB92_9DEIO</name>
<evidence type="ECO:0000256" key="1">
    <source>
        <dbReference type="ARBA" id="ARBA00023125"/>
    </source>
</evidence>
<accession>A0ABQ2GB92</accession>
<gene>
    <name evidence="3" type="ORF">GCM10010840_22960</name>
</gene>
<proteinExistence type="predicted"/>
<organism evidence="3 4">
    <name type="scientific">Deinococcus aerolatus</name>
    <dbReference type="NCBI Taxonomy" id="522487"/>
    <lineage>
        <taxon>Bacteria</taxon>
        <taxon>Thermotogati</taxon>
        <taxon>Deinococcota</taxon>
        <taxon>Deinococci</taxon>
        <taxon>Deinococcales</taxon>
        <taxon>Deinococcaceae</taxon>
        <taxon>Deinococcus</taxon>
    </lineage>
</organism>
<evidence type="ECO:0000313" key="4">
    <source>
        <dbReference type="Proteomes" id="UP000639973"/>
    </source>
</evidence>
<dbReference type="Pfam" id="PF13411">
    <property type="entry name" value="MerR_1"/>
    <property type="match status" value="1"/>
</dbReference>
<dbReference type="InterPro" id="IPR047057">
    <property type="entry name" value="MerR_fam"/>
</dbReference>
<dbReference type="SUPFAM" id="SSF46955">
    <property type="entry name" value="Putative DNA-binding domain"/>
    <property type="match status" value="1"/>
</dbReference>
<feature type="domain" description="HTH merR-type" evidence="2">
    <location>
        <begin position="16"/>
        <end position="86"/>
    </location>
</feature>
<protein>
    <submittedName>
        <fullName evidence="3">MerR family transcriptional regulator</fullName>
    </submittedName>
</protein>
<dbReference type="PROSITE" id="PS50937">
    <property type="entry name" value="HTH_MERR_2"/>
    <property type="match status" value="1"/>
</dbReference>
<dbReference type="InterPro" id="IPR011256">
    <property type="entry name" value="Reg_factor_effector_dom_sf"/>
</dbReference>